<accession>A0ABT7DXS9</accession>
<evidence type="ECO:0000313" key="1">
    <source>
        <dbReference type="EMBL" id="MDK2124881.1"/>
    </source>
</evidence>
<comment type="caution">
    <text evidence="1">The sequence shown here is derived from an EMBL/GenBank/DDBJ whole genome shotgun (WGS) entry which is preliminary data.</text>
</comment>
<dbReference type="SUPFAM" id="SSF53850">
    <property type="entry name" value="Periplasmic binding protein-like II"/>
    <property type="match status" value="1"/>
</dbReference>
<dbReference type="Gene3D" id="3.40.190.10">
    <property type="entry name" value="Periplasmic binding protein-like II"/>
    <property type="match status" value="2"/>
</dbReference>
<evidence type="ECO:0000313" key="2">
    <source>
        <dbReference type="Proteomes" id="UP001172778"/>
    </source>
</evidence>
<reference evidence="1" key="1">
    <citation type="submission" date="2023-03" db="EMBL/GenBank/DDBJ databases">
        <title>Chitinimonas shenzhenensis gen. nov., sp. nov., a novel member of family Burkholderiaceae isolated from activated sludge collected in Shen Zhen, China.</title>
        <authorList>
            <person name="Wang X."/>
        </authorList>
    </citation>
    <scope>NUCLEOTIDE SEQUENCE</scope>
    <source>
        <strain evidence="1">DQS-5</strain>
    </source>
</reference>
<sequence>MIALLAGWGPVVLASKLDIYVEANPPFILANGAHITGPFADALTAITHNAGLEIRLLTLPVMRAAAVVEKQPSSCLFPASYSAERAEVLFYLARVSPLYMLAYARNNKVIKLKALADLAAYKVGTYDIPEIRRQLESAKVNYYTIHDPKQAMAMLLAKRFDVLIADNGLQLRSQEEAVPINAIYSLPPLELWLACNRETPPEVLNRLRGALQDGLYAPLTAPVWERYRLIALYSQVRRDWVPGLSR</sequence>
<dbReference type="PANTHER" id="PTHR38834">
    <property type="entry name" value="PERIPLASMIC SUBSTRATE BINDING PROTEIN FAMILY 3"/>
    <property type="match status" value="1"/>
</dbReference>
<proteinExistence type="predicted"/>
<dbReference type="EMBL" id="JARRAF010000013">
    <property type="protein sequence ID" value="MDK2124881.1"/>
    <property type="molecule type" value="Genomic_DNA"/>
</dbReference>
<organism evidence="1 2">
    <name type="scientific">Parachitinimonas caeni</name>
    <dbReference type="NCBI Taxonomy" id="3031301"/>
    <lineage>
        <taxon>Bacteria</taxon>
        <taxon>Pseudomonadati</taxon>
        <taxon>Pseudomonadota</taxon>
        <taxon>Betaproteobacteria</taxon>
        <taxon>Neisseriales</taxon>
        <taxon>Chitinibacteraceae</taxon>
        <taxon>Parachitinimonas</taxon>
    </lineage>
</organism>
<dbReference type="Proteomes" id="UP001172778">
    <property type="component" value="Unassembled WGS sequence"/>
</dbReference>
<dbReference type="RefSeq" id="WP_284101193.1">
    <property type="nucleotide sequence ID" value="NZ_JARRAF010000013.1"/>
</dbReference>
<protein>
    <recommendedName>
        <fullName evidence="3">Solute-binding protein family 3/N-terminal domain-containing protein</fullName>
    </recommendedName>
</protein>
<name>A0ABT7DXS9_9NEIS</name>
<keyword evidence="2" id="KW-1185">Reference proteome</keyword>
<dbReference type="PANTHER" id="PTHR38834:SF3">
    <property type="entry name" value="SOLUTE-BINDING PROTEIN FAMILY 3_N-TERMINAL DOMAIN-CONTAINING PROTEIN"/>
    <property type="match status" value="1"/>
</dbReference>
<gene>
    <name evidence="1" type="ORF">PZA18_12575</name>
</gene>
<evidence type="ECO:0008006" key="3">
    <source>
        <dbReference type="Google" id="ProtNLM"/>
    </source>
</evidence>